<comment type="caution">
    <text evidence="7">The sequence shown here is derived from an EMBL/GenBank/DDBJ whole genome shotgun (WGS) entry which is preliminary data.</text>
</comment>
<dbReference type="EMBL" id="JNBR01002134">
    <property type="protein sequence ID" value="OQR83571.1"/>
    <property type="molecule type" value="Genomic_DNA"/>
</dbReference>
<dbReference type="SUPFAM" id="SSF57903">
    <property type="entry name" value="FYVE/PHD zinc finger"/>
    <property type="match status" value="1"/>
</dbReference>
<dbReference type="InterPro" id="IPR000306">
    <property type="entry name" value="Znf_FYVE"/>
</dbReference>
<reference evidence="7 8" key="1">
    <citation type="journal article" date="2014" name="Genome Biol. Evol.">
        <title>The secreted proteins of Achlya hypogyna and Thraustotheca clavata identify the ancestral oomycete secretome and reveal gene acquisitions by horizontal gene transfer.</title>
        <authorList>
            <person name="Misner I."/>
            <person name="Blouin N."/>
            <person name="Leonard G."/>
            <person name="Richards T.A."/>
            <person name="Lane C.E."/>
        </authorList>
    </citation>
    <scope>NUCLEOTIDE SEQUENCE [LARGE SCALE GENOMIC DNA]</scope>
    <source>
        <strain evidence="7 8">ATCC 48635</strain>
    </source>
</reference>
<dbReference type="Pfam" id="PF01363">
    <property type="entry name" value="FYVE"/>
    <property type="match status" value="1"/>
</dbReference>
<evidence type="ECO:0000313" key="8">
    <source>
        <dbReference type="Proteomes" id="UP000243579"/>
    </source>
</evidence>
<dbReference type="GO" id="GO:0008270">
    <property type="term" value="F:zinc ion binding"/>
    <property type="evidence" value="ECO:0007669"/>
    <property type="project" value="UniProtKB-KW"/>
</dbReference>
<keyword evidence="3" id="KW-0862">Zinc</keyword>
<dbReference type="InterPro" id="IPR013083">
    <property type="entry name" value="Znf_RING/FYVE/PHD"/>
</dbReference>
<dbReference type="InterPro" id="IPR011011">
    <property type="entry name" value="Znf_FYVE_PHD"/>
</dbReference>
<dbReference type="PANTHER" id="PTHR13510:SF44">
    <property type="entry name" value="RABENOSYN-5"/>
    <property type="match status" value="1"/>
</dbReference>
<dbReference type="PANTHER" id="PTHR13510">
    <property type="entry name" value="FYVE-FINGER-CONTAINING RAB5 EFFECTOR PROTEIN RABENOSYN-5-RELATED"/>
    <property type="match status" value="1"/>
</dbReference>
<evidence type="ECO:0000259" key="6">
    <source>
        <dbReference type="PROSITE" id="PS50178"/>
    </source>
</evidence>
<dbReference type="PROSITE" id="PS50178">
    <property type="entry name" value="ZF_FYVE"/>
    <property type="match status" value="1"/>
</dbReference>
<evidence type="ECO:0000256" key="4">
    <source>
        <dbReference type="PROSITE-ProRule" id="PRU00091"/>
    </source>
</evidence>
<evidence type="ECO:0000256" key="1">
    <source>
        <dbReference type="ARBA" id="ARBA00022723"/>
    </source>
</evidence>
<name>A0A1V9YCW7_ACHHY</name>
<gene>
    <name evidence="7" type="ORF">ACHHYP_14543</name>
</gene>
<evidence type="ECO:0000256" key="3">
    <source>
        <dbReference type="ARBA" id="ARBA00022833"/>
    </source>
</evidence>
<dbReference type="Gene3D" id="3.30.40.10">
    <property type="entry name" value="Zinc/RING finger domain, C3HC4 (zinc finger)"/>
    <property type="match status" value="1"/>
</dbReference>
<organism evidence="7 8">
    <name type="scientific">Achlya hypogyna</name>
    <name type="common">Oomycete</name>
    <name type="synonym">Protoachlya hypogyna</name>
    <dbReference type="NCBI Taxonomy" id="1202772"/>
    <lineage>
        <taxon>Eukaryota</taxon>
        <taxon>Sar</taxon>
        <taxon>Stramenopiles</taxon>
        <taxon>Oomycota</taxon>
        <taxon>Saprolegniomycetes</taxon>
        <taxon>Saprolegniales</taxon>
        <taxon>Achlyaceae</taxon>
        <taxon>Achlya</taxon>
    </lineage>
</organism>
<dbReference type="Proteomes" id="UP000243579">
    <property type="component" value="Unassembled WGS sequence"/>
</dbReference>
<evidence type="ECO:0000256" key="5">
    <source>
        <dbReference type="SAM" id="MobiDB-lite"/>
    </source>
</evidence>
<feature type="domain" description="FYVE-type" evidence="6">
    <location>
        <begin position="260"/>
        <end position="315"/>
    </location>
</feature>
<dbReference type="InterPro" id="IPR052727">
    <property type="entry name" value="Rab4/Rab5_effector"/>
</dbReference>
<accession>A0A1V9YCW7</accession>
<keyword evidence="8" id="KW-1185">Reference proteome</keyword>
<keyword evidence="2 4" id="KW-0863">Zinc-finger</keyword>
<sequence length="368" mass="39899">MVPTFETPPLPVSVVDHIKRTGLAACHAVLRNLDLDEAPLYAKYLEATSLRRMELRKGADATESARTCILGRTTLSASLDEIAVHLPASKGAYMWGIAPEHQHLYRLAAPTRDKPWQSTLVHWFGVDGRDFCVVETQLGFTTATAARGLVRVLQSLDLPTVCPPLDPAYKYARSTLEPCGHVFVEELPTKARAAMATVFAVVTLPSSAPTLADLADARQRVTAIMSLAAHFQTQRLTKAAVALVNWRRSPNYDVAWVEAKKPAKLCAICSGRFHLFRPKVHCELDGRVVCCGCSAKWCLLPGAASPISVRICNDCVQGAVRGNLTVGPKATTTDASNRAVQTLSSLLGSRQDGSARTNPPRVASEYTE</sequence>
<evidence type="ECO:0000313" key="7">
    <source>
        <dbReference type="EMBL" id="OQR83571.1"/>
    </source>
</evidence>
<protein>
    <recommendedName>
        <fullName evidence="6">FYVE-type domain-containing protein</fullName>
    </recommendedName>
</protein>
<dbReference type="InterPro" id="IPR017455">
    <property type="entry name" value="Znf_FYVE-rel"/>
</dbReference>
<proteinExistence type="predicted"/>
<dbReference type="CDD" id="cd15745">
    <property type="entry name" value="FYVE_RUFY4"/>
    <property type="match status" value="1"/>
</dbReference>
<keyword evidence="1" id="KW-0479">Metal-binding</keyword>
<dbReference type="AlphaFoldDB" id="A0A1V9YCW7"/>
<dbReference type="OrthoDB" id="70511at2759"/>
<dbReference type="SMART" id="SM00064">
    <property type="entry name" value="FYVE"/>
    <property type="match status" value="1"/>
</dbReference>
<evidence type="ECO:0000256" key="2">
    <source>
        <dbReference type="ARBA" id="ARBA00022771"/>
    </source>
</evidence>
<feature type="region of interest" description="Disordered" evidence="5">
    <location>
        <begin position="349"/>
        <end position="368"/>
    </location>
</feature>